<reference evidence="1 2" key="1">
    <citation type="submission" date="2023-09" db="EMBL/GenBank/DDBJ databases">
        <title>Complete-Gapless Cercospora beticola genome.</title>
        <authorList>
            <person name="Wyatt N.A."/>
            <person name="Spanner R.E."/>
            <person name="Bolton M.D."/>
        </authorList>
    </citation>
    <scope>NUCLEOTIDE SEQUENCE [LARGE SCALE GENOMIC DNA]</scope>
    <source>
        <strain evidence="1">Cb09-40</strain>
    </source>
</reference>
<proteinExistence type="predicted"/>
<evidence type="ECO:0000313" key="2">
    <source>
        <dbReference type="Proteomes" id="UP001302367"/>
    </source>
</evidence>
<dbReference type="GeneID" id="90644240"/>
<name>A0ABZ0NQ28_CERBT</name>
<evidence type="ECO:0000313" key="1">
    <source>
        <dbReference type="EMBL" id="WPB01664.1"/>
    </source>
</evidence>
<protein>
    <submittedName>
        <fullName evidence="1">Uncharacterized protein</fullName>
    </submittedName>
</protein>
<dbReference type="Proteomes" id="UP001302367">
    <property type="component" value="Chromosome 4"/>
</dbReference>
<keyword evidence="2" id="KW-1185">Reference proteome</keyword>
<organism evidence="1 2">
    <name type="scientific">Cercospora beticola</name>
    <name type="common">Sugarbeet leaf spot fungus</name>
    <dbReference type="NCBI Taxonomy" id="122368"/>
    <lineage>
        <taxon>Eukaryota</taxon>
        <taxon>Fungi</taxon>
        <taxon>Dikarya</taxon>
        <taxon>Ascomycota</taxon>
        <taxon>Pezizomycotina</taxon>
        <taxon>Dothideomycetes</taxon>
        <taxon>Dothideomycetidae</taxon>
        <taxon>Mycosphaerellales</taxon>
        <taxon>Mycosphaerellaceae</taxon>
        <taxon>Cercospora</taxon>
    </lineage>
</organism>
<dbReference type="RefSeq" id="XP_065458840.1">
    <property type="nucleotide sequence ID" value="XM_065602768.1"/>
</dbReference>
<dbReference type="EMBL" id="CP134187">
    <property type="protein sequence ID" value="WPB01664.1"/>
    <property type="molecule type" value="Genomic_DNA"/>
</dbReference>
<sequence length="82" mass="9485">MFDEPEGWMHHTYCCELPSSGMPWTEVIAYPVRGSTSKTEAFSHDGTIPYRVWRMRANVPLDWAEAEEGYTCRSTARLIQEN</sequence>
<gene>
    <name evidence="1" type="ORF">RHO25_006294</name>
</gene>
<accession>A0ABZ0NQ28</accession>